<reference evidence="3 4" key="1">
    <citation type="submission" date="2020-03" db="EMBL/GenBank/DDBJ databases">
        <title>Genomic Encyclopedia of Type Strains, Phase IV (KMG-IV): sequencing the most valuable type-strain genomes for metagenomic binning, comparative biology and taxonomic classification.</title>
        <authorList>
            <person name="Goeker M."/>
        </authorList>
    </citation>
    <scope>NUCLEOTIDE SEQUENCE [LARGE SCALE GENOMIC DNA]</scope>
    <source>
        <strain evidence="3 4">DSM 5718</strain>
    </source>
</reference>
<dbReference type="GO" id="GO:0004527">
    <property type="term" value="F:exonuclease activity"/>
    <property type="evidence" value="ECO:0007669"/>
    <property type="project" value="UniProtKB-KW"/>
</dbReference>
<dbReference type="AlphaFoldDB" id="A0A846MNR1"/>
<dbReference type="Gene3D" id="3.60.10.10">
    <property type="entry name" value="Endonuclease/exonuclease/phosphatase"/>
    <property type="match status" value="1"/>
</dbReference>
<evidence type="ECO:0000313" key="4">
    <source>
        <dbReference type="Proteomes" id="UP000537126"/>
    </source>
</evidence>
<comment type="caution">
    <text evidence="3">The sequence shown here is derived from an EMBL/GenBank/DDBJ whole genome shotgun (WGS) entry which is preliminary data.</text>
</comment>
<feature type="signal peptide" evidence="1">
    <location>
        <begin position="1"/>
        <end position="26"/>
    </location>
</feature>
<dbReference type="EMBL" id="JAASRN010000001">
    <property type="protein sequence ID" value="NIK73193.1"/>
    <property type="molecule type" value="Genomic_DNA"/>
</dbReference>
<evidence type="ECO:0000313" key="3">
    <source>
        <dbReference type="EMBL" id="NIK73193.1"/>
    </source>
</evidence>
<organism evidence="3 4">
    <name type="scientific">Thermonema lapsum</name>
    <dbReference type="NCBI Taxonomy" id="28195"/>
    <lineage>
        <taxon>Bacteria</taxon>
        <taxon>Pseudomonadati</taxon>
        <taxon>Bacteroidota</taxon>
        <taxon>Cytophagia</taxon>
        <taxon>Cytophagales</taxon>
        <taxon>Thermonemataceae</taxon>
        <taxon>Thermonema</taxon>
    </lineage>
</organism>
<keyword evidence="3" id="KW-0255">Endonuclease</keyword>
<dbReference type="Proteomes" id="UP000537126">
    <property type="component" value="Unassembled WGS sequence"/>
</dbReference>
<keyword evidence="3" id="KW-0540">Nuclease</keyword>
<evidence type="ECO:0000256" key="1">
    <source>
        <dbReference type="SAM" id="SignalP"/>
    </source>
</evidence>
<keyword evidence="3" id="KW-0378">Hydrolase</keyword>
<dbReference type="PANTHER" id="PTHR42834:SF1">
    <property type="entry name" value="ENDONUCLEASE_EXONUCLEASE_PHOSPHATASE FAMILY PROTEIN (AFU_ORTHOLOGUE AFUA_3G09210)"/>
    <property type="match status" value="1"/>
</dbReference>
<dbReference type="InterPro" id="IPR005135">
    <property type="entry name" value="Endo/exonuclease/phosphatase"/>
</dbReference>
<keyword evidence="1" id="KW-0732">Signal</keyword>
<evidence type="ECO:0000259" key="2">
    <source>
        <dbReference type="Pfam" id="PF19580"/>
    </source>
</evidence>
<proteinExistence type="predicted"/>
<dbReference type="PANTHER" id="PTHR42834">
    <property type="entry name" value="ENDONUCLEASE/EXONUCLEASE/PHOSPHATASE FAMILY PROTEIN (AFU_ORTHOLOGUE AFUA_3G09210)"/>
    <property type="match status" value="1"/>
</dbReference>
<protein>
    <submittedName>
        <fullName evidence="3">Endonuclease/exonuclease/phosphatase family metal-dependent hydrolase</fullName>
    </submittedName>
</protein>
<dbReference type="Pfam" id="PF19580">
    <property type="entry name" value="Exo_endo_phos_3"/>
    <property type="match status" value="1"/>
</dbReference>
<sequence>MKQALKASCYTFFVVAALLLPSSATAQILPFAKQKTAGKQYVLAFYNVENLFDIYNDPTTLDDDFTPTGRLHWTKERYQTKLKNLSTVISRIENYAPDILGLCEVENKQVLEDLVNTDYLRLKDYGIVHYDSPDERGIDVALLYKRYAFKPLVSKAYPVNLPDDKTRDVLLVSGILGGKDTLHVLVCHFPSRSGDVEKSALKRMEAARTVRLIIEAIRAGQPHANIVVMGDFNDEPTDASIWDGLKARPHSFDLKEDELYNAMGVLDYLQEGSYCYRGSWQMLDQIILSAPLLNPNSRLHYKIGSARIFNPDYLREKTGEYQGYPLRTYAGEKYLGGYSDHFPVYIILEQLPTSQ</sequence>
<keyword evidence="3" id="KW-0269">Exonuclease</keyword>
<dbReference type="GO" id="GO:0004519">
    <property type="term" value="F:endonuclease activity"/>
    <property type="evidence" value="ECO:0007669"/>
    <property type="project" value="UniProtKB-KW"/>
</dbReference>
<dbReference type="InterPro" id="IPR036691">
    <property type="entry name" value="Endo/exonu/phosph_ase_sf"/>
</dbReference>
<keyword evidence="4" id="KW-1185">Reference proteome</keyword>
<feature type="chain" id="PRO_5032327641" evidence="1">
    <location>
        <begin position="27"/>
        <end position="355"/>
    </location>
</feature>
<dbReference type="RefSeq" id="WP_166918460.1">
    <property type="nucleotide sequence ID" value="NZ_JAASRN010000001.1"/>
</dbReference>
<feature type="domain" description="Endonuclease/exonuclease/phosphatase" evidence="2">
    <location>
        <begin position="43"/>
        <end position="349"/>
    </location>
</feature>
<gene>
    <name evidence="3" type="ORF">FHS56_000679</name>
</gene>
<name>A0A846MNR1_9BACT</name>
<accession>A0A846MNR1</accession>
<dbReference type="SUPFAM" id="SSF56219">
    <property type="entry name" value="DNase I-like"/>
    <property type="match status" value="1"/>
</dbReference>